<dbReference type="InterPro" id="IPR043502">
    <property type="entry name" value="DNA/RNA_pol_sf"/>
</dbReference>
<accession>A0A4P9ZLH9</accession>
<protein>
    <submittedName>
        <fullName evidence="1">Uncharacterized protein</fullName>
    </submittedName>
</protein>
<name>A0A4P9ZLH9_9FUNG</name>
<evidence type="ECO:0000313" key="2">
    <source>
        <dbReference type="Proteomes" id="UP000268162"/>
    </source>
</evidence>
<dbReference type="Proteomes" id="UP000268162">
    <property type="component" value="Unassembled WGS sequence"/>
</dbReference>
<sequence length="176" mass="19825">MPSSSMDNTPETHVNCMQLSVVATKYKPVGTKVHPSVKPIPDDFQLATTSNCTSLDTDITPGTHLTPETEGLLTIGDGELTPTEVAYFLNRLREVEFVFAFNQDHLGLLHSENFQPYSVPRALFDKIQQMLRVWLESGIIEPSIGPYASRWFTILKKDKENLRFIQDFQPVNAVTI</sequence>
<gene>
    <name evidence="1" type="ORF">BJ085DRAFT_31577</name>
</gene>
<proteinExistence type="predicted"/>
<evidence type="ECO:0000313" key="1">
    <source>
        <dbReference type="EMBL" id="RKP33341.1"/>
    </source>
</evidence>
<dbReference type="EMBL" id="ML004014">
    <property type="protein sequence ID" value="RKP33341.1"/>
    <property type="molecule type" value="Genomic_DNA"/>
</dbReference>
<dbReference type="SUPFAM" id="SSF56672">
    <property type="entry name" value="DNA/RNA polymerases"/>
    <property type="match status" value="1"/>
</dbReference>
<dbReference type="STRING" id="215637.A0A4P9ZLH9"/>
<reference evidence="2" key="1">
    <citation type="journal article" date="2018" name="Nat. Microbiol.">
        <title>Leveraging single-cell genomics to expand the fungal tree of life.</title>
        <authorList>
            <person name="Ahrendt S.R."/>
            <person name="Quandt C.A."/>
            <person name="Ciobanu D."/>
            <person name="Clum A."/>
            <person name="Salamov A."/>
            <person name="Andreopoulos B."/>
            <person name="Cheng J.F."/>
            <person name="Woyke T."/>
            <person name="Pelin A."/>
            <person name="Henrissat B."/>
            <person name="Reynolds N.K."/>
            <person name="Benny G.L."/>
            <person name="Smith M.E."/>
            <person name="James T.Y."/>
            <person name="Grigoriev I.V."/>
        </authorList>
    </citation>
    <scope>NUCLEOTIDE SEQUENCE [LARGE SCALE GENOMIC DNA]</scope>
    <source>
        <strain evidence="2">RSA 468</strain>
    </source>
</reference>
<keyword evidence="2" id="KW-1185">Reference proteome</keyword>
<dbReference type="Gene3D" id="3.10.10.10">
    <property type="entry name" value="HIV Type 1 Reverse Transcriptase, subunit A, domain 1"/>
    <property type="match status" value="1"/>
</dbReference>
<organism evidence="1 2">
    <name type="scientific">Dimargaris cristalligena</name>
    <dbReference type="NCBI Taxonomy" id="215637"/>
    <lineage>
        <taxon>Eukaryota</taxon>
        <taxon>Fungi</taxon>
        <taxon>Fungi incertae sedis</taxon>
        <taxon>Zoopagomycota</taxon>
        <taxon>Kickxellomycotina</taxon>
        <taxon>Dimargaritomycetes</taxon>
        <taxon>Dimargaritales</taxon>
        <taxon>Dimargaritaceae</taxon>
        <taxon>Dimargaris</taxon>
    </lineage>
</organism>
<dbReference type="AlphaFoldDB" id="A0A4P9ZLH9"/>